<proteinExistence type="predicted"/>
<keyword evidence="4" id="KW-1185">Reference proteome</keyword>
<sequence>MAFLKSDTPFDVVKHLVVIGALGAALLFAFFFVYLPISTNHGETIMVPKVTGMQMADLEDYLDERNLRYFVDDSTYEPGVRPGTVLMQDPAPGEFVKEDRKIYVSVVSKNPPQIKMPKLTDGSVKNAQMILKSYGLSVGKITLVPDLRQNEVLKQMMDGKELAPGAAVTKGTQIDLEVGDGLGNQEFPVPNVVGMPADEALTLLAGQGLQPGEKFYQPATTDQPAGTVVKQRPAATGNATIRMGQLVDLWIAGSEPTSLTPVN</sequence>
<evidence type="ECO:0000313" key="3">
    <source>
        <dbReference type="EMBL" id="UOR03735.1"/>
    </source>
</evidence>
<keyword evidence="1" id="KW-1133">Transmembrane helix</keyword>
<protein>
    <submittedName>
        <fullName evidence="3">PASTA domain-containing protein</fullName>
    </submittedName>
</protein>
<gene>
    <name evidence="3" type="ORF">MUN82_12335</name>
</gene>
<accession>A0A8T9SPK7</accession>
<dbReference type="Proteomes" id="UP000829925">
    <property type="component" value="Chromosome"/>
</dbReference>
<evidence type="ECO:0000259" key="2">
    <source>
        <dbReference type="PROSITE" id="PS51178"/>
    </source>
</evidence>
<keyword evidence="1" id="KW-0812">Transmembrane</keyword>
<organism evidence="3 4">
    <name type="scientific">Hymenobacter aerilatus</name>
    <dbReference type="NCBI Taxonomy" id="2932251"/>
    <lineage>
        <taxon>Bacteria</taxon>
        <taxon>Pseudomonadati</taxon>
        <taxon>Bacteroidota</taxon>
        <taxon>Cytophagia</taxon>
        <taxon>Cytophagales</taxon>
        <taxon>Hymenobacteraceae</taxon>
        <taxon>Hymenobacter</taxon>
    </lineage>
</organism>
<dbReference type="RefSeq" id="WP_245090794.1">
    <property type="nucleotide sequence ID" value="NZ_CP095053.1"/>
</dbReference>
<feature type="domain" description="PASTA" evidence="2">
    <location>
        <begin position="42"/>
        <end position="108"/>
    </location>
</feature>
<dbReference type="KEGG" id="haei:MUN82_12335"/>
<evidence type="ECO:0000256" key="1">
    <source>
        <dbReference type="SAM" id="Phobius"/>
    </source>
</evidence>
<feature type="domain" description="PASTA" evidence="2">
    <location>
        <begin position="183"/>
        <end position="253"/>
    </location>
</feature>
<dbReference type="PROSITE" id="PS51178">
    <property type="entry name" value="PASTA"/>
    <property type="match status" value="3"/>
</dbReference>
<name>A0A8T9SPK7_9BACT</name>
<dbReference type="Pfam" id="PF03793">
    <property type="entry name" value="PASTA"/>
    <property type="match status" value="2"/>
</dbReference>
<keyword evidence="1" id="KW-0472">Membrane</keyword>
<feature type="transmembrane region" description="Helical" evidence="1">
    <location>
        <begin position="12"/>
        <end position="35"/>
    </location>
</feature>
<dbReference type="SUPFAM" id="SSF54184">
    <property type="entry name" value="Penicillin-binding protein 2x (pbp-2x), c-terminal domain"/>
    <property type="match status" value="1"/>
</dbReference>
<dbReference type="SMART" id="SM00740">
    <property type="entry name" value="PASTA"/>
    <property type="match status" value="3"/>
</dbReference>
<dbReference type="EMBL" id="CP095053">
    <property type="protein sequence ID" value="UOR03735.1"/>
    <property type="molecule type" value="Genomic_DNA"/>
</dbReference>
<dbReference type="Gene3D" id="3.30.10.20">
    <property type="match status" value="3"/>
</dbReference>
<reference evidence="3 4" key="1">
    <citation type="submission" date="2022-04" db="EMBL/GenBank/DDBJ databases">
        <title>Hymenobacter sp. isolated from the air.</title>
        <authorList>
            <person name="Won M."/>
            <person name="Lee C.-M."/>
            <person name="Woen H.-Y."/>
            <person name="Kwon S.-W."/>
        </authorList>
    </citation>
    <scope>NUCLEOTIDE SEQUENCE [LARGE SCALE GENOMIC DNA]</scope>
    <source>
        <strain evidence="4">5413 J-13</strain>
    </source>
</reference>
<dbReference type="AlphaFoldDB" id="A0A8T9SPK7"/>
<evidence type="ECO:0000313" key="4">
    <source>
        <dbReference type="Proteomes" id="UP000829925"/>
    </source>
</evidence>
<dbReference type="InterPro" id="IPR005543">
    <property type="entry name" value="PASTA_dom"/>
</dbReference>
<feature type="domain" description="PASTA" evidence="2">
    <location>
        <begin position="110"/>
        <end position="180"/>
    </location>
</feature>
<dbReference type="CDD" id="cd06577">
    <property type="entry name" value="PASTA_pknB"/>
    <property type="match status" value="2"/>
</dbReference>